<dbReference type="GO" id="GO:0019288">
    <property type="term" value="P:isopentenyl diphosphate biosynthetic process, methylerythritol 4-phosphate pathway"/>
    <property type="evidence" value="ECO:0007669"/>
    <property type="project" value="UniProtKB-UniRule"/>
</dbReference>
<feature type="domain" description="GHMP kinase C-terminal" evidence="11">
    <location>
        <begin position="200"/>
        <end position="274"/>
    </location>
</feature>
<comment type="catalytic activity">
    <reaction evidence="9">
        <text>4-CDP-2-C-methyl-D-erythritol + ATP = 4-CDP-2-C-methyl-D-erythritol 2-phosphate + ADP + H(+)</text>
        <dbReference type="Rhea" id="RHEA:18437"/>
        <dbReference type="ChEBI" id="CHEBI:15378"/>
        <dbReference type="ChEBI" id="CHEBI:30616"/>
        <dbReference type="ChEBI" id="CHEBI:57823"/>
        <dbReference type="ChEBI" id="CHEBI:57919"/>
        <dbReference type="ChEBI" id="CHEBI:456216"/>
        <dbReference type="EC" id="2.7.1.148"/>
    </reaction>
</comment>
<dbReference type="AlphaFoldDB" id="A0A1H3M124"/>
<evidence type="ECO:0000256" key="6">
    <source>
        <dbReference type="ARBA" id="ARBA00022777"/>
    </source>
</evidence>
<dbReference type="PRINTS" id="PR00958">
    <property type="entry name" value="HOMSERKINASE"/>
</dbReference>
<dbReference type="HAMAP" id="MF_00061">
    <property type="entry name" value="IspE"/>
    <property type="match status" value="1"/>
</dbReference>
<dbReference type="GO" id="GO:0005524">
    <property type="term" value="F:ATP binding"/>
    <property type="evidence" value="ECO:0007669"/>
    <property type="project" value="UniProtKB-UniRule"/>
</dbReference>
<evidence type="ECO:0000259" key="10">
    <source>
        <dbReference type="Pfam" id="PF00288"/>
    </source>
</evidence>
<evidence type="ECO:0000256" key="1">
    <source>
        <dbReference type="ARBA" id="ARBA00009684"/>
    </source>
</evidence>
<dbReference type="STRING" id="1122142.SAMN02910414_02170"/>
<dbReference type="NCBIfam" id="NF011202">
    <property type="entry name" value="PRK14608.1"/>
    <property type="match status" value="1"/>
</dbReference>
<comment type="function">
    <text evidence="9">Catalyzes the phosphorylation of the position 2 hydroxy group of 4-diphosphocytidyl-2C-methyl-D-erythritol.</text>
</comment>
<sequence>MDKVVLKALAKINLGLDVVGKKANGYHEVRMIMQNINIYDKVCMKKLAEDEIKLETSLSFLPVDDNNLAYRAAKLMKDEFGITQGVSIKIDKRIPVSAGLAGGSSDAAAVMIGMKKLFDIDVTKEKLKELGVRLGADVPFCIQRGTALAEGIGEVLTELPPIKRCNLLVAKPKLFVPTKVIYQNLKLDENTIHPDIDGLMEDMSNNDLYGMASKMGNVLESVSISMHPIIQEIKDKMLELGAVNSLMSGSGPTVFGIFDDEDKLEEAYKKLKETNLAPYVVTTHTYDVKK</sequence>
<dbReference type="Pfam" id="PF08544">
    <property type="entry name" value="GHMP_kinases_C"/>
    <property type="match status" value="1"/>
</dbReference>
<feature type="active site" evidence="9">
    <location>
        <position position="11"/>
    </location>
</feature>
<evidence type="ECO:0000256" key="3">
    <source>
        <dbReference type="ARBA" id="ARBA00017473"/>
    </source>
</evidence>
<dbReference type="InterPro" id="IPR036554">
    <property type="entry name" value="GHMP_kinase_C_sf"/>
</dbReference>
<evidence type="ECO:0000256" key="7">
    <source>
        <dbReference type="ARBA" id="ARBA00022840"/>
    </source>
</evidence>
<keyword evidence="7 9" id="KW-0067">ATP-binding</keyword>
<dbReference type="Gene3D" id="3.30.70.890">
    <property type="entry name" value="GHMP kinase, C-terminal domain"/>
    <property type="match status" value="1"/>
</dbReference>
<comment type="pathway">
    <text evidence="9">Isoprenoid biosynthesis; isopentenyl diphosphate biosynthesis via DXP pathway; isopentenyl diphosphate from 1-deoxy-D-xylulose 5-phosphate: step 3/6.</text>
</comment>
<keyword evidence="9" id="KW-0414">Isoprene biosynthesis</keyword>
<feature type="binding site" evidence="9">
    <location>
        <begin position="95"/>
        <end position="105"/>
    </location>
    <ligand>
        <name>ATP</name>
        <dbReference type="ChEBI" id="CHEBI:30616"/>
    </ligand>
</feature>
<gene>
    <name evidence="9" type="primary">ispE</name>
    <name evidence="12" type="ORF">SAMN02910414_02170</name>
</gene>
<accession>A0A1H3M124</accession>
<evidence type="ECO:0000313" key="12">
    <source>
        <dbReference type="EMBL" id="SDY69745.1"/>
    </source>
</evidence>
<proteinExistence type="inferred from homology"/>
<dbReference type="EC" id="2.7.1.148" evidence="2 9"/>
<dbReference type="SUPFAM" id="SSF55060">
    <property type="entry name" value="GHMP Kinase, C-terminal domain"/>
    <property type="match status" value="1"/>
</dbReference>
<evidence type="ECO:0000256" key="4">
    <source>
        <dbReference type="ARBA" id="ARBA00022679"/>
    </source>
</evidence>
<keyword evidence="4 9" id="KW-0808">Transferase</keyword>
<evidence type="ECO:0000256" key="2">
    <source>
        <dbReference type="ARBA" id="ARBA00012052"/>
    </source>
</evidence>
<dbReference type="Gene3D" id="3.30.230.10">
    <property type="match status" value="1"/>
</dbReference>
<dbReference type="EMBL" id="FNPG01000029">
    <property type="protein sequence ID" value="SDY69745.1"/>
    <property type="molecule type" value="Genomic_DNA"/>
</dbReference>
<evidence type="ECO:0000256" key="8">
    <source>
        <dbReference type="ARBA" id="ARBA00032554"/>
    </source>
</evidence>
<comment type="similarity">
    <text evidence="1 9">Belongs to the GHMP kinase family. IspE subfamily.</text>
</comment>
<dbReference type="InterPro" id="IPR014721">
    <property type="entry name" value="Ribsml_uS5_D2-typ_fold_subgr"/>
</dbReference>
<dbReference type="InterPro" id="IPR006204">
    <property type="entry name" value="GHMP_kinase_N_dom"/>
</dbReference>
<organism evidence="12 13">
    <name type="scientific">Lachnobacterium bovis DSM 14045</name>
    <dbReference type="NCBI Taxonomy" id="1122142"/>
    <lineage>
        <taxon>Bacteria</taxon>
        <taxon>Bacillati</taxon>
        <taxon>Bacillota</taxon>
        <taxon>Clostridia</taxon>
        <taxon>Lachnospirales</taxon>
        <taxon>Lachnospiraceae</taxon>
        <taxon>Lachnobacterium</taxon>
    </lineage>
</organism>
<evidence type="ECO:0000256" key="9">
    <source>
        <dbReference type="HAMAP-Rule" id="MF_00061"/>
    </source>
</evidence>
<protein>
    <recommendedName>
        <fullName evidence="3 9">4-diphosphocytidyl-2-C-methyl-D-erythritol kinase</fullName>
        <shortName evidence="9">CMK</shortName>
        <ecNumber evidence="2 9">2.7.1.148</ecNumber>
    </recommendedName>
    <alternativeName>
        <fullName evidence="8 9">4-(cytidine-5'-diphospho)-2-C-methyl-D-erythritol kinase</fullName>
    </alternativeName>
</protein>
<dbReference type="RefSeq" id="WP_074718850.1">
    <property type="nucleotide sequence ID" value="NZ_FNPG01000029.1"/>
</dbReference>
<dbReference type="InterPro" id="IPR004424">
    <property type="entry name" value="IspE"/>
</dbReference>
<name>A0A1H3M124_9FIRM</name>
<dbReference type="NCBIfam" id="TIGR00154">
    <property type="entry name" value="ispE"/>
    <property type="match status" value="1"/>
</dbReference>
<dbReference type="GO" id="GO:0016114">
    <property type="term" value="P:terpenoid biosynthetic process"/>
    <property type="evidence" value="ECO:0007669"/>
    <property type="project" value="UniProtKB-UniRule"/>
</dbReference>
<reference evidence="12 13" key="1">
    <citation type="submission" date="2016-10" db="EMBL/GenBank/DDBJ databases">
        <authorList>
            <person name="de Groot N.N."/>
        </authorList>
    </citation>
    <scope>NUCLEOTIDE SEQUENCE [LARGE SCALE GENOMIC DNA]</scope>
    <source>
        <strain evidence="12 13">DSM 14045</strain>
    </source>
</reference>
<dbReference type="UniPathway" id="UPA00056">
    <property type="reaction ID" value="UER00094"/>
</dbReference>
<keyword evidence="6 9" id="KW-0418">Kinase</keyword>
<dbReference type="Pfam" id="PF00288">
    <property type="entry name" value="GHMP_kinases_N"/>
    <property type="match status" value="1"/>
</dbReference>
<dbReference type="PANTHER" id="PTHR43527:SF2">
    <property type="entry name" value="4-DIPHOSPHOCYTIDYL-2-C-METHYL-D-ERYTHRITOL KINASE, CHLOROPLASTIC"/>
    <property type="match status" value="1"/>
</dbReference>
<dbReference type="InterPro" id="IPR013750">
    <property type="entry name" value="GHMP_kinase_C_dom"/>
</dbReference>
<evidence type="ECO:0000256" key="5">
    <source>
        <dbReference type="ARBA" id="ARBA00022741"/>
    </source>
</evidence>
<dbReference type="Proteomes" id="UP000183918">
    <property type="component" value="Unassembled WGS sequence"/>
</dbReference>
<keyword evidence="13" id="KW-1185">Reference proteome</keyword>
<dbReference type="OrthoDB" id="9809438at2"/>
<feature type="domain" description="GHMP kinase N-terminal" evidence="10">
    <location>
        <begin position="67"/>
        <end position="143"/>
    </location>
</feature>
<dbReference type="PIRSF" id="PIRSF010376">
    <property type="entry name" value="IspE"/>
    <property type="match status" value="1"/>
</dbReference>
<dbReference type="PANTHER" id="PTHR43527">
    <property type="entry name" value="4-DIPHOSPHOCYTIDYL-2-C-METHYL-D-ERYTHRITOL KINASE, CHLOROPLASTIC"/>
    <property type="match status" value="1"/>
</dbReference>
<dbReference type="GO" id="GO:0050515">
    <property type="term" value="F:4-(cytidine 5'-diphospho)-2-C-methyl-D-erythritol kinase activity"/>
    <property type="evidence" value="ECO:0007669"/>
    <property type="project" value="UniProtKB-UniRule"/>
</dbReference>
<dbReference type="SUPFAM" id="SSF54211">
    <property type="entry name" value="Ribosomal protein S5 domain 2-like"/>
    <property type="match status" value="1"/>
</dbReference>
<keyword evidence="5 9" id="KW-0547">Nucleotide-binding</keyword>
<feature type="active site" evidence="9">
    <location>
        <position position="137"/>
    </location>
</feature>
<dbReference type="InterPro" id="IPR020568">
    <property type="entry name" value="Ribosomal_Su5_D2-typ_SF"/>
</dbReference>
<evidence type="ECO:0000259" key="11">
    <source>
        <dbReference type="Pfam" id="PF08544"/>
    </source>
</evidence>
<evidence type="ECO:0000313" key="13">
    <source>
        <dbReference type="Proteomes" id="UP000183918"/>
    </source>
</evidence>